<keyword evidence="2" id="KW-1185">Reference proteome</keyword>
<dbReference type="EMBL" id="BGPR01075354">
    <property type="protein sequence ID" value="GBL54885.1"/>
    <property type="molecule type" value="Genomic_DNA"/>
</dbReference>
<evidence type="ECO:0000313" key="1">
    <source>
        <dbReference type="EMBL" id="GBL54885.1"/>
    </source>
</evidence>
<evidence type="ECO:0000313" key="2">
    <source>
        <dbReference type="Proteomes" id="UP000499080"/>
    </source>
</evidence>
<dbReference type="AlphaFoldDB" id="A0A4Y1ZKA3"/>
<accession>A0A4Y1ZKA3</accession>
<organism evidence="1 2">
    <name type="scientific">Araneus ventricosus</name>
    <name type="common">Orbweaver spider</name>
    <name type="synonym">Epeira ventricosa</name>
    <dbReference type="NCBI Taxonomy" id="182803"/>
    <lineage>
        <taxon>Eukaryota</taxon>
        <taxon>Metazoa</taxon>
        <taxon>Ecdysozoa</taxon>
        <taxon>Arthropoda</taxon>
        <taxon>Chelicerata</taxon>
        <taxon>Arachnida</taxon>
        <taxon>Araneae</taxon>
        <taxon>Araneomorphae</taxon>
        <taxon>Entelegynae</taxon>
        <taxon>Araneoidea</taxon>
        <taxon>Araneidae</taxon>
        <taxon>Araneus</taxon>
    </lineage>
</organism>
<proteinExistence type="predicted"/>
<name>A0A4Y1ZKA3_ARAVE</name>
<reference evidence="1 2" key="1">
    <citation type="journal article" date="2019" name="Sci. Rep.">
        <title>Orb-weaving spider Araneus ventricosus genome elucidates the spidroin gene catalogue.</title>
        <authorList>
            <person name="Kono N."/>
            <person name="Nakamura H."/>
            <person name="Ohtoshi R."/>
            <person name="Moran D.A.P."/>
            <person name="Shinohara A."/>
            <person name="Yoshida Y."/>
            <person name="Fujiwara M."/>
            <person name="Mori M."/>
            <person name="Tomita M."/>
            <person name="Arakawa K."/>
        </authorList>
    </citation>
    <scope>NUCLEOTIDE SEQUENCE [LARGE SCALE GENOMIC DNA]</scope>
</reference>
<gene>
    <name evidence="1" type="ORF">AVEN_184513_1</name>
</gene>
<protein>
    <submittedName>
        <fullName evidence="1">Uncharacterized protein</fullName>
    </submittedName>
</protein>
<dbReference type="Proteomes" id="UP000499080">
    <property type="component" value="Unassembled WGS sequence"/>
</dbReference>
<sequence length="121" mass="12966">MFGGIDANLVIPCRPPTASPHYTPGHYFVADAYDPNDINRRWWIANNSLIKHNSKALNHISGLLSTAAVKPQQRHGLELRTGTSVATGLALPVTKTDWAAVPTCGSGGMLNPTYVGSAKQE</sequence>
<comment type="caution">
    <text evidence="1">The sequence shown here is derived from an EMBL/GenBank/DDBJ whole genome shotgun (WGS) entry which is preliminary data.</text>
</comment>